<organism evidence="2 3">
    <name type="scientific">Brassicogethes aeneus</name>
    <name type="common">Rape pollen beetle</name>
    <name type="synonym">Meligethes aeneus</name>
    <dbReference type="NCBI Taxonomy" id="1431903"/>
    <lineage>
        <taxon>Eukaryota</taxon>
        <taxon>Metazoa</taxon>
        <taxon>Ecdysozoa</taxon>
        <taxon>Arthropoda</taxon>
        <taxon>Hexapoda</taxon>
        <taxon>Insecta</taxon>
        <taxon>Pterygota</taxon>
        <taxon>Neoptera</taxon>
        <taxon>Endopterygota</taxon>
        <taxon>Coleoptera</taxon>
        <taxon>Polyphaga</taxon>
        <taxon>Cucujiformia</taxon>
        <taxon>Nitidulidae</taxon>
        <taxon>Meligethinae</taxon>
        <taxon>Brassicogethes</taxon>
    </lineage>
</organism>
<gene>
    <name evidence="2" type="ORF">MELIAE_LOCUS12117</name>
</gene>
<evidence type="ECO:0000256" key="1">
    <source>
        <dbReference type="SAM" id="MobiDB-lite"/>
    </source>
</evidence>
<protein>
    <submittedName>
        <fullName evidence="2">Uncharacterized protein</fullName>
    </submittedName>
</protein>
<keyword evidence="3" id="KW-1185">Reference proteome</keyword>
<name>A0A9P0FQ62_BRAAE</name>
<proteinExistence type="predicted"/>
<accession>A0A9P0FQ62</accession>
<feature type="region of interest" description="Disordered" evidence="1">
    <location>
        <begin position="67"/>
        <end position="87"/>
    </location>
</feature>
<dbReference type="EMBL" id="OV121139">
    <property type="protein sequence ID" value="CAH0563132.1"/>
    <property type="molecule type" value="Genomic_DNA"/>
</dbReference>
<evidence type="ECO:0000313" key="3">
    <source>
        <dbReference type="Proteomes" id="UP001154078"/>
    </source>
</evidence>
<dbReference type="Proteomes" id="UP001154078">
    <property type="component" value="Chromosome 8"/>
</dbReference>
<dbReference type="AlphaFoldDB" id="A0A9P0FQ62"/>
<reference evidence="2" key="1">
    <citation type="submission" date="2021-12" db="EMBL/GenBank/DDBJ databases">
        <authorList>
            <person name="King R."/>
        </authorList>
    </citation>
    <scope>NUCLEOTIDE SEQUENCE</scope>
</reference>
<evidence type="ECO:0000313" key="2">
    <source>
        <dbReference type="EMBL" id="CAH0563132.1"/>
    </source>
</evidence>
<sequence length="138" mass="14857">MTTLINNGNKDPEVLKDLPNAGIRRGLSLNGNKTTKTNYAKFKERKGSIQRLVSGNMELPKNNFKVKGSSIKPHQQGTGGGPPIKNALSEDDCKVPDIIGSIAVEGHPDITESSTAFDITTLSPVTEKSLLCLKISRI</sequence>
<dbReference type="OrthoDB" id="7543230at2759"/>